<evidence type="ECO:0000313" key="4">
    <source>
        <dbReference type="EMBL" id="KAL0574089.1"/>
    </source>
</evidence>
<reference evidence="4 5" key="1">
    <citation type="submission" date="2024-02" db="EMBL/GenBank/DDBJ databases">
        <title>A draft genome for the cacao thread blight pathogen Marasmius crinis-equi.</title>
        <authorList>
            <person name="Cohen S.P."/>
            <person name="Baruah I.K."/>
            <person name="Amoako-Attah I."/>
            <person name="Bukari Y."/>
            <person name="Meinhardt L.W."/>
            <person name="Bailey B.A."/>
        </authorList>
    </citation>
    <scope>NUCLEOTIDE SEQUENCE [LARGE SCALE GENOMIC DNA]</scope>
    <source>
        <strain evidence="4 5">GH-76</strain>
    </source>
</reference>
<keyword evidence="5" id="KW-1185">Reference proteome</keyword>
<dbReference type="EMBL" id="JBAHYK010000432">
    <property type="protein sequence ID" value="KAL0574089.1"/>
    <property type="molecule type" value="Genomic_DNA"/>
</dbReference>
<keyword evidence="2" id="KW-0436">Ligase</keyword>
<comment type="similarity">
    <text evidence="1">Belongs to the ATP-dependent AMP-binding enzyme family.</text>
</comment>
<proteinExistence type="inferred from homology"/>
<accession>A0ABR3FG21</accession>
<dbReference type="InterPro" id="IPR042099">
    <property type="entry name" value="ANL_N_sf"/>
</dbReference>
<dbReference type="PANTHER" id="PTHR43201:SF5">
    <property type="entry name" value="MEDIUM-CHAIN ACYL-COA LIGASE ACSF2, MITOCHONDRIAL"/>
    <property type="match status" value="1"/>
</dbReference>
<dbReference type="Gene3D" id="3.40.50.12780">
    <property type="entry name" value="N-terminal domain of ligase-like"/>
    <property type="match status" value="1"/>
</dbReference>
<comment type="caution">
    <text evidence="4">The sequence shown here is derived from an EMBL/GenBank/DDBJ whole genome shotgun (WGS) entry which is preliminary data.</text>
</comment>
<feature type="domain" description="AMP-dependent synthetase/ligase" evidence="3">
    <location>
        <begin position="25"/>
        <end position="304"/>
    </location>
</feature>
<dbReference type="Pfam" id="PF00501">
    <property type="entry name" value="AMP-binding"/>
    <property type="match status" value="1"/>
</dbReference>
<evidence type="ECO:0000256" key="2">
    <source>
        <dbReference type="ARBA" id="ARBA00022598"/>
    </source>
</evidence>
<evidence type="ECO:0000313" key="5">
    <source>
        <dbReference type="Proteomes" id="UP001465976"/>
    </source>
</evidence>
<evidence type="ECO:0000259" key="3">
    <source>
        <dbReference type="Pfam" id="PF00501"/>
    </source>
</evidence>
<dbReference type="SUPFAM" id="SSF56801">
    <property type="entry name" value="Acetyl-CoA synthetase-like"/>
    <property type="match status" value="1"/>
</dbReference>
<dbReference type="PANTHER" id="PTHR43201">
    <property type="entry name" value="ACYL-COA SYNTHETASE"/>
    <property type="match status" value="1"/>
</dbReference>
<dbReference type="Proteomes" id="UP001465976">
    <property type="component" value="Unassembled WGS sequence"/>
</dbReference>
<dbReference type="InterPro" id="IPR000873">
    <property type="entry name" value="AMP-dep_synth/lig_dom"/>
</dbReference>
<gene>
    <name evidence="4" type="ORF">V5O48_007874</name>
</gene>
<evidence type="ECO:0000256" key="1">
    <source>
        <dbReference type="ARBA" id="ARBA00006432"/>
    </source>
</evidence>
<name>A0ABR3FG21_9AGAR</name>
<organism evidence="4 5">
    <name type="scientific">Marasmius crinis-equi</name>
    <dbReference type="NCBI Taxonomy" id="585013"/>
    <lineage>
        <taxon>Eukaryota</taxon>
        <taxon>Fungi</taxon>
        <taxon>Dikarya</taxon>
        <taxon>Basidiomycota</taxon>
        <taxon>Agaricomycotina</taxon>
        <taxon>Agaricomycetes</taxon>
        <taxon>Agaricomycetidae</taxon>
        <taxon>Agaricales</taxon>
        <taxon>Marasmiineae</taxon>
        <taxon>Marasmiaceae</taxon>
        <taxon>Marasmius</taxon>
    </lineage>
</organism>
<protein>
    <recommendedName>
        <fullName evidence="3">AMP-dependent synthetase/ligase domain-containing protein</fullName>
    </recommendedName>
</protein>
<sequence>MASTSSPRFQTPPLHGLSVGELYDWHNENNPEHPLFTYSAGDGKDTQISYSQFYNAYHRAGFILAGLTGINLNSHCDTYPVIAMLSTADSISTFTNLVGILRLGAVPFPISPRYSARVVATLMKNAGARHLIVNSESNLRSVAEEAASLLAEDKNATPAKVHIFPEFEALYQSAWYPRLPKKHCTRFTTAIIIHSSSSSSDVPKVIPWSHRMQIQNALVPASQKTHQLAGAIFSCHSLELFHTLGLLFLSWAPITGMTIATFEPSTPAVLPTPDLCFDGIRATKAQYALTHTKFLERWAQDETKIEHLKTLGGIACIRWQDTEGIIRRTLNSDGSSLGTEGGVISGLLPDHLGGDLWEYFQINPQCTLEFVDQGDGTYHGIVVPSERQSPSLMNTTFNGIESYATGDLMIPHPMRKDYWKVLGRMDDLVLLATGEAIHPVRLGK</sequence>